<protein>
    <submittedName>
        <fullName evidence="1">Uncharacterized protein</fullName>
    </submittedName>
</protein>
<sequence>MNMSETDEVSEEILNAANAAFSNLIPEKSKKFYELTYRKFMKWRERKQCRSFNEDVFGAYFGELAKDKKPSTLWAQYSMLRAMLVNKNNIDISKYLNLRAFLKRKS</sequence>
<evidence type="ECO:0000313" key="3">
    <source>
        <dbReference type="Proteomes" id="UP001168821"/>
    </source>
</evidence>
<gene>
    <name evidence="1" type="ORF">Zmor_006453</name>
    <name evidence="2" type="ORF">Zmor_006835</name>
</gene>
<name>A0AA38MNI3_9CUCU</name>
<keyword evidence="3" id="KW-1185">Reference proteome</keyword>
<evidence type="ECO:0000313" key="2">
    <source>
        <dbReference type="EMBL" id="KAJ3662489.1"/>
    </source>
</evidence>
<reference evidence="1" key="1">
    <citation type="journal article" date="2023" name="G3 (Bethesda)">
        <title>Whole genome assemblies of Zophobas morio and Tenebrio molitor.</title>
        <authorList>
            <person name="Kaur S."/>
            <person name="Stinson S.A."/>
            <person name="diCenzo G.C."/>
        </authorList>
    </citation>
    <scope>NUCLEOTIDE SEQUENCE</scope>
    <source>
        <strain evidence="1">QUZm001</strain>
    </source>
</reference>
<dbReference type="EMBL" id="JALNTZ010000002">
    <property type="protein sequence ID" value="KAJ3662489.1"/>
    <property type="molecule type" value="Genomic_DNA"/>
</dbReference>
<dbReference type="AlphaFoldDB" id="A0AA38MNI3"/>
<accession>A0AA38MNI3</accession>
<organism evidence="1 3">
    <name type="scientific">Zophobas morio</name>
    <dbReference type="NCBI Taxonomy" id="2755281"/>
    <lineage>
        <taxon>Eukaryota</taxon>
        <taxon>Metazoa</taxon>
        <taxon>Ecdysozoa</taxon>
        <taxon>Arthropoda</taxon>
        <taxon>Hexapoda</taxon>
        <taxon>Insecta</taxon>
        <taxon>Pterygota</taxon>
        <taxon>Neoptera</taxon>
        <taxon>Endopterygota</taxon>
        <taxon>Coleoptera</taxon>
        <taxon>Polyphaga</taxon>
        <taxon>Cucujiformia</taxon>
        <taxon>Tenebrionidae</taxon>
        <taxon>Zophobas</taxon>
    </lineage>
</organism>
<dbReference type="Proteomes" id="UP001168821">
    <property type="component" value="Unassembled WGS sequence"/>
</dbReference>
<evidence type="ECO:0000313" key="1">
    <source>
        <dbReference type="EMBL" id="KAJ3662092.1"/>
    </source>
</evidence>
<proteinExistence type="predicted"/>
<comment type="caution">
    <text evidence="1">The sequence shown here is derived from an EMBL/GenBank/DDBJ whole genome shotgun (WGS) entry which is preliminary data.</text>
</comment>
<dbReference type="EMBL" id="JALNTZ010000002">
    <property type="protein sequence ID" value="KAJ3662092.1"/>
    <property type="molecule type" value="Genomic_DNA"/>
</dbReference>